<dbReference type="InterPro" id="IPR020362">
    <property type="entry name" value="Tail_accessory_Gp4"/>
</dbReference>
<dbReference type="Gene3D" id="1.10.3230.20">
    <property type="entry name" value="P22 tail accessory factor (Gp4)"/>
    <property type="match status" value="1"/>
</dbReference>
<accession>A0A6J5PBT9</accession>
<dbReference type="EMBL" id="LR796835">
    <property type="protein sequence ID" value="CAB4168923.1"/>
    <property type="molecule type" value="Genomic_DNA"/>
</dbReference>
<evidence type="ECO:0000313" key="1">
    <source>
        <dbReference type="EMBL" id="CAB4168923.1"/>
    </source>
</evidence>
<organism evidence="1">
    <name type="scientific">uncultured Caudovirales phage</name>
    <dbReference type="NCBI Taxonomy" id="2100421"/>
    <lineage>
        <taxon>Viruses</taxon>
        <taxon>Duplodnaviria</taxon>
        <taxon>Heunggongvirae</taxon>
        <taxon>Uroviricota</taxon>
        <taxon>Caudoviricetes</taxon>
        <taxon>Peduoviridae</taxon>
        <taxon>Maltschvirus</taxon>
        <taxon>Maltschvirus maltsch</taxon>
    </lineage>
</organism>
<sequence>MSWTKREFIRQAFEEIGLASYDFDLSPEQWQSALRRLDSMMALWNAKGIRLSYPLPSSYNDSDLDEETQVPDSALDAIISGLAIRLSPSFGKIVSPETKALFKNAYDTLLIKAAQPIEMQMPGNLPMGAGNKLFDAPFSQSTKDALTAGANDALEIPAELDSIDGIEFIGGSSQDSVVSITIVQTALTWTDFTTRFDTDPVSVGTCTAPVSGDVYQYILSGITRYRLVPTPYVAINDVFYSSYDGSTCSGRIIGRGDS</sequence>
<dbReference type="InterPro" id="IPR038258">
    <property type="entry name" value="Gp4_sf"/>
</dbReference>
<gene>
    <name evidence="1" type="ORF">UFOVP581_19</name>
</gene>
<name>A0A6J5PBT9_9CAUD</name>
<protein>
    <submittedName>
        <fullName evidence="1">Tail accessory factor GP4</fullName>
    </submittedName>
</protein>
<dbReference type="Pfam" id="PF11650">
    <property type="entry name" value="P22_Tail-4"/>
    <property type="match status" value="1"/>
</dbReference>
<reference evidence="1" key="1">
    <citation type="submission" date="2020-04" db="EMBL/GenBank/DDBJ databases">
        <authorList>
            <person name="Chiriac C."/>
            <person name="Salcher M."/>
            <person name="Ghai R."/>
            <person name="Kavagutti S V."/>
        </authorList>
    </citation>
    <scope>NUCLEOTIDE SEQUENCE</scope>
</reference>
<proteinExistence type="predicted"/>